<dbReference type="Pfam" id="PF07731">
    <property type="entry name" value="Cu-oxidase_2"/>
    <property type="match status" value="1"/>
</dbReference>
<evidence type="ECO:0000256" key="2">
    <source>
        <dbReference type="ARBA" id="ARBA00023180"/>
    </source>
</evidence>
<dbReference type="FunFam" id="2.60.40.420:FF:000016">
    <property type="entry name" value="Monocopper oxidase-like protein"/>
    <property type="match status" value="1"/>
</dbReference>
<dbReference type="FunFam" id="2.60.40.420:FF:000023">
    <property type="entry name" value="Monocopper oxidase-like protein SKU5"/>
    <property type="match status" value="1"/>
</dbReference>
<dbReference type="PANTHER" id="PTHR11709">
    <property type="entry name" value="MULTI-COPPER OXIDASE"/>
    <property type="match status" value="1"/>
</dbReference>
<dbReference type="GO" id="GO:0005507">
    <property type="term" value="F:copper ion binding"/>
    <property type="evidence" value="ECO:0007669"/>
    <property type="project" value="InterPro"/>
</dbReference>
<feature type="chain" id="PRO_5043329715" evidence="3">
    <location>
        <begin position="22"/>
        <end position="561"/>
    </location>
</feature>
<dbReference type="Pfam" id="PF07732">
    <property type="entry name" value="Cu-oxidase_3"/>
    <property type="match status" value="1"/>
</dbReference>
<dbReference type="InterPro" id="IPR008972">
    <property type="entry name" value="Cupredoxin"/>
</dbReference>
<protein>
    <submittedName>
        <fullName evidence="7">Monocopper oxidase-like protein SKU5</fullName>
    </submittedName>
</protein>
<dbReference type="InterPro" id="IPR001117">
    <property type="entry name" value="Cu-oxidase_2nd"/>
</dbReference>
<organism evidence="7">
    <name type="scientific">Sesamum radiatum</name>
    <name type="common">Black benniseed</name>
    <dbReference type="NCBI Taxonomy" id="300843"/>
    <lineage>
        <taxon>Eukaryota</taxon>
        <taxon>Viridiplantae</taxon>
        <taxon>Streptophyta</taxon>
        <taxon>Embryophyta</taxon>
        <taxon>Tracheophyta</taxon>
        <taxon>Spermatophyta</taxon>
        <taxon>Magnoliopsida</taxon>
        <taxon>eudicotyledons</taxon>
        <taxon>Gunneridae</taxon>
        <taxon>Pentapetalae</taxon>
        <taxon>asterids</taxon>
        <taxon>lamiids</taxon>
        <taxon>Lamiales</taxon>
        <taxon>Pedaliaceae</taxon>
        <taxon>Sesamum</taxon>
    </lineage>
</organism>
<feature type="signal peptide" evidence="3">
    <location>
        <begin position="1"/>
        <end position="21"/>
    </location>
</feature>
<dbReference type="SUPFAM" id="SSF49503">
    <property type="entry name" value="Cupredoxins"/>
    <property type="match status" value="3"/>
</dbReference>
<feature type="domain" description="Plastocyanin-like" evidence="6">
    <location>
        <begin position="33"/>
        <end position="145"/>
    </location>
</feature>
<evidence type="ECO:0000259" key="5">
    <source>
        <dbReference type="Pfam" id="PF07731"/>
    </source>
</evidence>
<comment type="caution">
    <text evidence="7">The sequence shown here is derived from an EMBL/GenBank/DDBJ whole genome shotgun (WGS) entry which is preliminary data.</text>
</comment>
<dbReference type="Gene3D" id="2.60.40.420">
    <property type="entry name" value="Cupredoxins - blue copper proteins"/>
    <property type="match status" value="3"/>
</dbReference>
<evidence type="ECO:0000256" key="3">
    <source>
        <dbReference type="SAM" id="SignalP"/>
    </source>
</evidence>
<dbReference type="EMBL" id="JACGWJ010000029">
    <property type="protein sequence ID" value="KAL0304137.1"/>
    <property type="molecule type" value="Genomic_DNA"/>
</dbReference>
<accession>A0AAW2KCF5</accession>
<dbReference type="GO" id="GO:0016491">
    <property type="term" value="F:oxidoreductase activity"/>
    <property type="evidence" value="ECO:0007669"/>
    <property type="project" value="InterPro"/>
</dbReference>
<evidence type="ECO:0000259" key="6">
    <source>
        <dbReference type="Pfam" id="PF07732"/>
    </source>
</evidence>
<evidence type="ECO:0000259" key="4">
    <source>
        <dbReference type="Pfam" id="PF00394"/>
    </source>
</evidence>
<dbReference type="InterPro" id="IPR045087">
    <property type="entry name" value="Cu-oxidase_fam"/>
</dbReference>
<dbReference type="AlphaFoldDB" id="A0AAW2KCF5"/>
<feature type="domain" description="Plastocyanin-like" evidence="5">
    <location>
        <begin position="368"/>
        <end position="504"/>
    </location>
</feature>
<dbReference type="InterPro" id="IPR011707">
    <property type="entry name" value="Cu-oxidase-like_N"/>
</dbReference>
<dbReference type="Pfam" id="PF00394">
    <property type="entry name" value="Cu-oxidase"/>
    <property type="match status" value="1"/>
</dbReference>
<name>A0AAW2KCF5_SESRA</name>
<evidence type="ECO:0000256" key="1">
    <source>
        <dbReference type="ARBA" id="ARBA00010609"/>
    </source>
</evidence>
<dbReference type="PANTHER" id="PTHR11709:SF270">
    <property type="entry name" value="MONOCOPPER OXIDASE-LIKE PROTEIN SKS1"/>
    <property type="match status" value="1"/>
</dbReference>
<proteinExistence type="inferred from homology"/>
<keyword evidence="2" id="KW-0325">Glycoprotein</keyword>
<keyword evidence="3" id="KW-0732">Signal</keyword>
<comment type="similarity">
    <text evidence="1">Belongs to the multicopper oxidase family.</text>
</comment>
<sequence length="561" mass="62642">MGAFCLLSWICIGSVVGVCLAADPFAYFDMELSYITVSPLGVPQQVIAVNGKFPGPVINVTTNYNVVVNVKNKLDEDLLMTWSGIQMRRSAWQDGVLGTNCPIPPKWNWTYQFQVKDQIGSFFYYPSLNMQRASGGFGPFVVMNRKIISLPFDSPDGEIVIMIGDWYTRNHTALRKALDNGKELGKPDGVLINGKGPYRYNTTLVPDGIEHETINVHPGKTYRVRVHNVGVSTSLNFRIQNHNLLLAETENASSDYYIVASARFVNQSRWQRVTGVAVLHYSNSKGKAAGPLPDPPNDAYDTSYSLNQAMSIRQNVSASGARPNPQGSFHYGSINVTDVYVLKSPPPVRIKGKLRATYNGISFVNPDTPIRLADVYKVKGAYKLDFPTKPLDRSPRVDRSIINATYKGFIEIVLQNNDTIVQTFHLDGYSFFVVGMGYGEWTENNRGSYNKWDAISRSTVQVFPGGWTAVYVSLDNVGVWNLRTENLDRWYLGQETYMRIINQEDHNNKTELPVPDNALYCGALSRMQKPQKITSESTILACSKLFVILIAVFSTMITGLS</sequence>
<dbReference type="GO" id="GO:0005886">
    <property type="term" value="C:plasma membrane"/>
    <property type="evidence" value="ECO:0007669"/>
    <property type="project" value="TreeGrafter"/>
</dbReference>
<dbReference type="InterPro" id="IPR011706">
    <property type="entry name" value="Cu-oxidase_C"/>
</dbReference>
<feature type="domain" description="Plastocyanin-like" evidence="4">
    <location>
        <begin position="158"/>
        <end position="250"/>
    </location>
</feature>
<reference evidence="7" key="2">
    <citation type="journal article" date="2024" name="Plant">
        <title>Genomic evolution and insights into agronomic trait innovations of Sesamum species.</title>
        <authorList>
            <person name="Miao H."/>
            <person name="Wang L."/>
            <person name="Qu L."/>
            <person name="Liu H."/>
            <person name="Sun Y."/>
            <person name="Le M."/>
            <person name="Wang Q."/>
            <person name="Wei S."/>
            <person name="Zheng Y."/>
            <person name="Lin W."/>
            <person name="Duan Y."/>
            <person name="Cao H."/>
            <person name="Xiong S."/>
            <person name="Wang X."/>
            <person name="Wei L."/>
            <person name="Li C."/>
            <person name="Ma Q."/>
            <person name="Ju M."/>
            <person name="Zhao R."/>
            <person name="Li G."/>
            <person name="Mu C."/>
            <person name="Tian Q."/>
            <person name="Mei H."/>
            <person name="Zhang T."/>
            <person name="Gao T."/>
            <person name="Zhang H."/>
        </authorList>
    </citation>
    <scope>NUCLEOTIDE SEQUENCE</scope>
    <source>
        <strain evidence="7">G02</strain>
    </source>
</reference>
<reference evidence="7" key="1">
    <citation type="submission" date="2020-06" db="EMBL/GenBank/DDBJ databases">
        <authorList>
            <person name="Li T."/>
            <person name="Hu X."/>
            <person name="Zhang T."/>
            <person name="Song X."/>
            <person name="Zhang H."/>
            <person name="Dai N."/>
            <person name="Sheng W."/>
            <person name="Hou X."/>
            <person name="Wei L."/>
        </authorList>
    </citation>
    <scope>NUCLEOTIDE SEQUENCE</scope>
    <source>
        <strain evidence="7">G02</strain>
        <tissue evidence="7">Leaf</tissue>
    </source>
</reference>
<evidence type="ECO:0000313" key="7">
    <source>
        <dbReference type="EMBL" id="KAL0304137.1"/>
    </source>
</evidence>
<gene>
    <name evidence="7" type="ORF">Sradi_6281800</name>
</gene>